<dbReference type="InterPro" id="IPR050832">
    <property type="entry name" value="Bact_Acetyltransf"/>
</dbReference>
<evidence type="ECO:0000256" key="2">
    <source>
        <dbReference type="ARBA" id="ARBA00023315"/>
    </source>
</evidence>
<evidence type="ECO:0000259" key="3">
    <source>
        <dbReference type="PROSITE" id="PS51186"/>
    </source>
</evidence>
<dbReference type="SUPFAM" id="SSF55729">
    <property type="entry name" value="Acyl-CoA N-acyltransferases (Nat)"/>
    <property type="match status" value="2"/>
</dbReference>
<dbReference type="CDD" id="cd04301">
    <property type="entry name" value="NAT_SF"/>
    <property type="match status" value="2"/>
</dbReference>
<dbReference type="GO" id="GO:0016747">
    <property type="term" value="F:acyltransferase activity, transferring groups other than amino-acyl groups"/>
    <property type="evidence" value="ECO:0007669"/>
    <property type="project" value="InterPro"/>
</dbReference>
<name>A0A543PSS1_9MICO</name>
<proteinExistence type="predicted"/>
<reference evidence="4 5" key="1">
    <citation type="submission" date="2019-06" db="EMBL/GenBank/DDBJ databases">
        <title>Sequencing the genomes of 1000 actinobacteria strains.</title>
        <authorList>
            <person name="Klenk H.-P."/>
        </authorList>
    </citation>
    <scope>NUCLEOTIDE SEQUENCE [LARGE SCALE GENOMIC DNA]</scope>
    <source>
        <strain evidence="4 5">DSM 21776</strain>
    </source>
</reference>
<dbReference type="RefSeq" id="WP_141819057.1">
    <property type="nucleotide sequence ID" value="NZ_BAAAQC010000005.1"/>
</dbReference>
<dbReference type="PANTHER" id="PTHR43877">
    <property type="entry name" value="AMINOALKYLPHOSPHONATE N-ACETYLTRANSFERASE-RELATED-RELATED"/>
    <property type="match status" value="1"/>
</dbReference>
<dbReference type="Pfam" id="PF00583">
    <property type="entry name" value="Acetyltransf_1"/>
    <property type="match status" value="2"/>
</dbReference>
<dbReference type="OrthoDB" id="9799092at2"/>
<evidence type="ECO:0000313" key="5">
    <source>
        <dbReference type="Proteomes" id="UP000320085"/>
    </source>
</evidence>
<comment type="caution">
    <text evidence="4">The sequence shown here is derived from an EMBL/GenBank/DDBJ whole genome shotgun (WGS) entry which is preliminary data.</text>
</comment>
<dbReference type="EMBL" id="VFQF01000001">
    <property type="protein sequence ID" value="TQN47076.1"/>
    <property type="molecule type" value="Genomic_DNA"/>
</dbReference>
<keyword evidence="2" id="KW-0012">Acyltransferase</keyword>
<keyword evidence="4" id="KW-0689">Ribosomal protein</keyword>
<protein>
    <submittedName>
        <fullName evidence="4">Ribosomal protein S18 acetylase RimI-like enzyme</fullName>
    </submittedName>
</protein>
<sequence>MTTALAPVPLTLPASPDVSPDLATDLATRPLRPGDAADVAALIGACEVHDVGEELIEEADIVGDWQRPAFDPATQSVGVFDGGRLVAYAEVYKARWGDAAVHPAYRGRGIGTALAQWSQAVTARDGGSLVGQPVPGDSASERLLTALGYRPLWTSWVLELPAGAVIAPQPLPQGYAVRPASGDADHRAAWVVNEDAFLEWSERERSTFEEWAANVVHRPGYEDWQLRLAVDPAGEVVGMAFVIVSNRCAYVDKLAVRKDERGRGLARALLVDAFETGRVHGGDRSELSTDSRTGALGLYEKVGMEVTSVWRHLAIDVPALA</sequence>
<gene>
    <name evidence="4" type="ORF">FHX52_0167</name>
</gene>
<dbReference type="GO" id="GO:0005840">
    <property type="term" value="C:ribosome"/>
    <property type="evidence" value="ECO:0007669"/>
    <property type="project" value="UniProtKB-KW"/>
</dbReference>
<keyword evidence="1" id="KW-0808">Transferase</keyword>
<dbReference type="AlphaFoldDB" id="A0A543PSS1"/>
<evidence type="ECO:0000256" key="1">
    <source>
        <dbReference type="ARBA" id="ARBA00022679"/>
    </source>
</evidence>
<dbReference type="InterPro" id="IPR000182">
    <property type="entry name" value="GNAT_dom"/>
</dbReference>
<dbReference type="Gene3D" id="3.40.630.30">
    <property type="match status" value="1"/>
</dbReference>
<evidence type="ECO:0000313" key="4">
    <source>
        <dbReference type="EMBL" id="TQN47076.1"/>
    </source>
</evidence>
<feature type="domain" description="N-acetyltransferase" evidence="3">
    <location>
        <begin position="26"/>
        <end position="172"/>
    </location>
</feature>
<accession>A0A543PSS1</accession>
<dbReference type="Proteomes" id="UP000320085">
    <property type="component" value="Unassembled WGS sequence"/>
</dbReference>
<keyword evidence="4" id="KW-0687">Ribonucleoprotein</keyword>
<dbReference type="PROSITE" id="PS51186">
    <property type="entry name" value="GNAT"/>
    <property type="match status" value="2"/>
</dbReference>
<feature type="domain" description="N-acetyltransferase" evidence="3">
    <location>
        <begin position="175"/>
        <end position="321"/>
    </location>
</feature>
<dbReference type="InterPro" id="IPR016181">
    <property type="entry name" value="Acyl_CoA_acyltransferase"/>
</dbReference>
<organism evidence="4 5">
    <name type="scientific">Humibacillus xanthopallidus</name>
    <dbReference type="NCBI Taxonomy" id="412689"/>
    <lineage>
        <taxon>Bacteria</taxon>
        <taxon>Bacillati</taxon>
        <taxon>Actinomycetota</taxon>
        <taxon>Actinomycetes</taxon>
        <taxon>Micrococcales</taxon>
        <taxon>Intrasporangiaceae</taxon>
        <taxon>Humibacillus</taxon>
    </lineage>
</organism>